<evidence type="ECO:0000313" key="1">
    <source>
        <dbReference type="EMBL" id="AZG78553.1"/>
    </source>
</evidence>
<reference evidence="1 2" key="1">
    <citation type="submission" date="2018-11" db="EMBL/GenBank/DDBJ databases">
        <title>Genome squencing of methanotrophic bacteria isolated from alkaline groundwater in Korea.</title>
        <authorList>
            <person name="Nguyen L.N."/>
        </authorList>
    </citation>
    <scope>NUCLEOTIDE SEQUENCE [LARGE SCALE GENOMIC DNA]</scope>
    <source>
        <strain evidence="1 2">GW6</strain>
    </source>
</reference>
<gene>
    <name evidence="1" type="ORF">EHO51_07610</name>
</gene>
<protein>
    <submittedName>
        <fullName evidence="1">Uncharacterized protein</fullName>
    </submittedName>
</protein>
<proteinExistence type="predicted"/>
<dbReference type="KEGG" id="mros:EHO51_07610"/>
<accession>A0A3G8M964</accession>
<dbReference type="Proteomes" id="UP000273982">
    <property type="component" value="Chromosome"/>
</dbReference>
<name>A0A3G8M964_9HYPH</name>
<organism evidence="1 2">
    <name type="scientific">Methylocystis rosea</name>
    <dbReference type="NCBI Taxonomy" id="173366"/>
    <lineage>
        <taxon>Bacteria</taxon>
        <taxon>Pseudomonadati</taxon>
        <taxon>Pseudomonadota</taxon>
        <taxon>Alphaproteobacteria</taxon>
        <taxon>Hyphomicrobiales</taxon>
        <taxon>Methylocystaceae</taxon>
        <taxon>Methylocystis</taxon>
    </lineage>
</organism>
<dbReference type="EMBL" id="CP034086">
    <property type="protein sequence ID" value="AZG78553.1"/>
    <property type="molecule type" value="Genomic_DNA"/>
</dbReference>
<sequence>MTACGFDADVLFIAMERQLDFDCAKRGSLVQNLRRALPLSAHPRAALIGFLRERGVVTRGKPRLVVLDIFDAGAAGGLMCRFAITEDGDVASFIAPLAQVALQRKHPAARLRVGRQRQPPPVAP</sequence>
<dbReference type="AlphaFoldDB" id="A0A3G8M964"/>
<evidence type="ECO:0000313" key="2">
    <source>
        <dbReference type="Proteomes" id="UP000273982"/>
    </source>
</evidence>